<dbReference type="InterPro" id="IPR024079">
    <property type="entry name" value="MetalloPept_cat_dom_sf"/>
</dbReference>
<evidence type="ECO:0000256" key="2">
    <source>
        <dbReference type="ARBA" id="ARBA00022670"/>
    </source>
</evidence>
<keyword evidence="4" id="KW-0378">Hydrolase</keyword>
<dbReference type="PANTHER" id="PTHR15910:SF1">
    <property type="entry name" value="ARCHAEMETZINCIN-2"/>
    <property type="match status" value="1"/>
</dbReference>
<dbReference type="AlphaFoldDB" id="A0A7I8VB53"/>
<dbReference type="Gene3D" id="3.40.390.10">
    <property type="entry name" value="Collagenase (Catalytic Domain)"/>
    <property type="match status" value="1"/>
</dbReference>
<evidence type="ECO:0000313" key="8">
    <source>
        <dbReference type="Proteomes" id="UP000549394"/>
    </source>
</evidence>
<keyword evidence="3" id="KW-0479">Metal-binding</keyword>
<accession>A0A7I8VB53</accession>
<keyword evidence="2" id="KW-0645">Protease</keyword>
<dbReference type="Pfam" id="PF07998">
    <property type="entry name" value="Peptidase_M54"/>
    <property type="match status" value="1"/>
</dbReference>
<dbReference type="SUPFAM" id="SSF55486">
    <property type="entry name" value="Metalloproteases ('zincins'), catalytic domain"/>
    <property type="match status" value="1"/>
</dbReference>
<dbReference type="EMBL" id="CAJFCJ010000002">
    <property type="protein sequence ID" value="CAD5112557.1"/>
    <property type="molecule type" value="Genomic_DNA"/>
</dbReference>
<organism evidence="7 8">
    <name type="scientific">Dimorphilus gyrociliatus</name>
    <dbReference type="NCBI Taxonomy" id="2664684"/>
    <lineage>
        <taxon>Eukaryota</taxon>
        <taxon>Metazoa</taxon>
        <taxon>Spiralia</taxon>
        <taxon>Lophotrochozoa</taxon>
        <taxon>Annelida</taxon>
        <taxon>Polychaeta</taxon>
        <taxon>Polychaeta incertae sedis</taxon>
        <taxon>Dinophilidae</taxon>
        <taxon>Dimorphilus</taxon>
    </lineage>
</organism>
<keyword evidence="6" id="KW-0482">Metalloprotease</keyword>
<comment type="caution">
    <text evidence="7">The sequence shown here is derived from an EMBL/GenBank/DDBJ whole genome shotgun (WGS) entry which is preliminary data.</text>
</comment>
<dbReference type="InterPro" id="IPR012962">
    <property type="entry name" value="Pept_M54_archaemetzincn"/>
</dbReference>
<dbReference type="GO" id="GO:0046872">
    <property type="term" value="F:metal ion binding"/>
    <property type="evidence" value="ECO:0007669"/>
    <property type="project" value="UniProtKB-KW"/>
</dbReference>
<dbReference type="GO" id="GO:0006508">
    <property type="term" value="P:proteolysis"/>
    <property type="evidence" value="ECO:0007669"/>
    <property type="project" value="UniProtKB-KW"/>
</dbReference>
<evidence type="ECO:0000256" key="5">
    <source>
        <dbReference type="ARBA" id="ARBA00022833"/>
    </source>
</evidence>
<protein>
    <submittedName>
        <fullName evidence="7">Uncharacterized protein</fullName>
    </submittedName>
</protein>
<evidence type="ECO:0000256" key="1">
    <source>
        <dbReference type="ARBA" id="ARBA00001947"/>
    </source>
</evidence>
<dbReference type="CDD" id="cd11375">
    <property type="entry name" value="Peptidase_M54"/>
    <property type="match status" value="1"/>
</dbReference>
<dbReference type="OrthoDB" id="2365600at2759"/>
<evidence type="ECO:0000256" key="4">
    <source>
        <dbReference type="ARBA" id="ARBA00022801"/>
    </source>
</evidence>
<name>A0A7I8VB53_9ANNE</name>
<dbReference type="Proteomes" id="UP000549394">
    <property type="component" value="Unassembled WGS sequence"/>
</dbReference>
<proteinExistence type="predicted"/>
<reference evidence="7 8" key="1">
    <citation type="submission" date="2020-08" db="EMBL/GenBank/DDBJ databases">
        <authorList>
            <person name="Hejnol A."/>
        </authorList>
    </citation>
    <scope>NUCLEOTIDE SEQUENCE [LARGE SCALE GENOMIC DNA]</scope>
</reference>
<keyword evidence="8" id="KW-1185">Reference proteome</keyword>
<evidence type="ECO:0000313" key="7">
    <source>
        <dbReference type="EMBL" id="CAD5112557.1"/>
    </source>
</evidence>
<comment type="cofactor">
    <cofactor evidence="1">
        <name>Zn(2+)</name>
        <dbReference type="ChEBI" id="CHEBI:29105"/>
    </cofactor>
</comment>
<dbReference type="PANTHER" id="PTHR15910">
    <property type="entry name" value="ARCHAEMETZINCIN"/>
    <property type="match status" value="1"/>
</dbReference>
<keyword evidence="5" id="KW-0862">Zinc</keyword>
<sequence>MPKKRQERKKTTKIPYARGFKIPSDSDKLKAIKRTKLEDIELTFQPNQELFKELPPPNTKYDWLAVYAERGQTCSEYIKTNPWLSRKPVRGLSSKAFSPKGSTICEKYPEAKAYIIPVGKLDFGDIDTIKELVRYASIFYNIPIKVLDPFEVVVDVKKGQTFWQSTDGELIMIKSRFHKKTKRFQFLIDSCLKEISSRIPDDALFVIALTMEELYADKRDLFVSGMASGASRSAIFSLKRYDPTLKFCTEFWHKYEENACRVDERWNLLLKRSCTLLVHEMGHLLGIGHCIYFDCCMNGSGHLEEDIRQSMHLCPVDLRKLKILCGIDVKERYRKLQEFFKEFKFHTEENWITKRLEQLSQ</sequence>
<dbReference type="GO" id="GO:0008237">
    <property type="term" value="F:metallopeptidase activity"/>
    <property type="evidence" value="ECO:0007669"/>
    <property type="project" value="UniProtKB-KW"/>
</dbReference>
<evidence type="ECO:0000256" key="3">
    <source>
        <dbReference type="ARBA" id="ARBA00022723"/>
    </source>
</evidence>
<evidence type="ECO:0000256" key="6">
    <source>
        <dbReference type="ARBA" id="ARBA00023049"/>
    </source>
</evidence>
<gene>
    <name evidence="7" type="ORF">DGYR_LOCUS1679</name>
</gene>